<dbReference type="FunFam" id="3.40.630.30:FF:000013">
    <property type="entry name" value="cysteine-rich protein 2-binding protein-like"/>
    <property type="match status" value="1"/>
</dbReference>
<feature type="compositionally biased region" description="Basic residues" evidence="1">
    <location>
        <begin position="187"/>
        <end position="199"/>
    </location>
</feature>
<evidence type="ECO:0000313" key="4">
    <source>
        <dbReference type="Proteomes" id="UP000242180"/>
    </source>
</evidence>
<dbReference type="Gene3D" id="3.90.980.20">
    <property type="match status" value="1"/>
</dbReference>
<dbReference type="CDD" id="cd04301">
    <property type="entry name" value="NAT_SF"/>
    <property type="match status" value="1"/>
</dbReference>
<evidence type="ECO:0000259" key="2">
    <source>
        <dbReference type="PROSITE" id="PS51186"/>
    </source>
</evidence>
<dbReference type="InterPro" id="IPR011011">
    <property type="entry name" value="Znf_FYVE_PHD"/>
</dbReference>
<dbReference type="PROSITE" id="PS51186">
    <property type="entry name" value="GNAT"/>
    <property type="match status" value="1"/>
</dbReference>
<feature type="compositionally biased region" description="Basic and acidic residues" evidence="1">
    <location>
        <begin position="401"/>
        <end position="410"/>
    </location>
</feature>
<keyword evidence="4" id="KW-1185">Reference proteome</keyword>
<accession>A0A1X2H6C7</accession>
<dbReference type="SUPFAM" id="SSF57903">
    <property type="entry name" value="FYVE/PHD zinc finger"/>
    <property type="match status" value="1"/>
</dbReference>
<feature type="region of interest" description="Disordered" evidence="1">
    <location>
        <begin position="186"/>
        <end position="240"/>
    </location>
</feature>
<organism evidence="3 4">
    <name type="scientific">Syncephalastrum racemosum</name>
    <name type="common">Filamentous fungus</name>
    <dbReference type="NCBI Taxonomy" id="13706"/>
    <lineage>
        <taxon>Eukaryota</taxon>
        <taxon>Fungi</taxon>
        <taxon>Fungi incertae sedis</taxon>
        <taxon>Mucoromycota</taxon>
        <taxon>Mucoromycotina</taxon>
        <taxon>Mucoromycetes</taxon>
        <taxon>Mucorales</taxon>
        <taxon>Syncephalastraceae</taxon>
        <taxon>Syncephalastrum</taxon>
    </lineage>
</organism>
<dbReference type="InterPro" id="IPR000182">
    <property type="entry name" value="GNAT_dom"/>
</dbReference>
<dbReference type="InterPro" id="IPR016181">
    <property type="entry name" value="Acyl_CoA_acyltransferase"/>
</dbReference>
<reference evidence="3 4" key="1">
    <citation type="submission" date="2016-07" db="EMBL/GenBank/DDBJ databases">
        <title>Pervasive Adenine N6-methylation of Active Genes in Fungi.</title>
        <authorList>
            <consortium name="DOE Joint Genome Institute"/>
            <person name="Mondo S.J."/>
            <person name="Dannebaum R.O."/>
            <person name="Kuo R.C."/>
            <person name="Labutti K."/>
            <person name="Haridas S."/>
            <person name="Kuo A."/>
            <person name="Salamov A."/>
            <person name="Ahrendt S.R."/>
            <person name="Lipzen A."/>
            <person name="Sullivan W."/>
            <person name="Andreopoulos W.B."/>
            <person name="Clum A."/>
            <person name="Lindquist E."/>
            <person name="Daum C."/>
            <person name="Ramamoorthy G.K."/>
            <person name="Gryganskyi A."/>
            <person name="Culley D."/>
            <person name="Magnuson J.K."/>
            <person name="James T.Y."/>
            <person name="O'Malley M.A."/>
            <person name="Stajich J.E."/>
            <person name="Spatafora J.W."/>
            <person name="Visel A."/>
            <person name="Grigoriev I.V."/>
        </authorList>
    </citation>
    <scope>NUCLEOTIDE SEQUENCE [LARGE SCALE GENOMIC DNA]</scope>
    <source>
        <strain evidence="3 4">NRRL 2496</strain>
    </source>
</reference>
<dbReference type="OrthoDB" id="4080456at2759"/>
<dbReference type="OMA" id="PRRNWPW"/>
<proteinExistence type="predicted"/>
<dbReference type="GO" id="GO:0016747">
    <property type="term" value="F:acyltransferase activity, transferring groups other than amino-acyl groups"/>
    <property type="evidence" value="ECO:0007669"/>
    <property type="project" value="InterPro"/>
</dbReference>
<feature type="compositionally biased region" description="Basic and acidic residues" evidence="1">
    <location>
        <begin position="364"/>
        <end position="380"/>
    </location>
</feature>
<feature type="region of interest" description="Disordered" evidence="1">
    <location>
        <begin position="253"/>
        <end position="411"/>
    </location>
</feature>
<feature type="compositionally biased region" description="Polar residues" evidence="1">
    <location>
        <begin position="491"/>
        <end position="504"/>
    </location>
</feature>
<feature type="compositionally biased region" description="Pro residues" evidence="1">
    <location>
        <begin position="226"/>
        <end position="238"/>
    </location>
</feature>
<dbReference type="InParanoid" id="A0A1X2H6C7"/>
<comment type="caution">
    <text evidence="3">The sequence shown here is derived from an EMBL/GenBank/DDBJ whole genome shotgun (WGS) entry which is preliminary data.</text>
</comment>
<dbReference type="STRING" id="13706.A0A1X2H6C7"/>
<feature type="compositionally biased region" description="Polar residues" evidence="1">
    <location>
        <begin position="260"/>
        <end position="271"/>
    </location>
</feature>
<feature type="compositionally biased region" description="Basic and acidic residues" evidence="1">
    <location>
        <begin position="292"/>
        <end position="305"/>
    </location>
</feature>
<name>A0A1X2H6C7_SYNRA</name>
<dbReference type="Proteomes" id="UP000242180">
    <property type="component" value="Unassembled WGS sequence"/>
</dbReference>
<feature type="domain" description="N-acetyltransferase" evidence="2">
    <location>
        <begin position="590"/>
        <end position="730"/>
    </location>
</feature>
<evidence type="ECO:0000256" key="1">
    <source>
        <dbReference type="SAM" id="MobiDB-lite"/>
    </source>
</evidence>
<dbReference type="AlphaFoldDB" id="A0A1X2H6C7"/>
<feature type="region of interest" description="Disordered" evidence="1">
    <location>
        <begin position="487"/>
        <end position="507"/>
    </location>
</feature>
<evidence type="ECO:0000313" key="3">
    <source>
        <dbReference type="EMBL" id="ORY94000.1"/>
    </source>
</evidence>
<dbReference type="Pfam" id="PF13508">
    <property type="entry name" value="Acetyltransf_7"/>
    <property type="match status" value="1"/>
</dbReference>
<gene>
    <name evidence="3" type="ORF">BCR43DRAFT_495704</name>
</gene>
<sequence length="730" mass="83300">MRDLPYDLNALTWIDDEHSANAEDCYCYCGGPYSDHQAMTHCSICRQLFHAECIECLPNTLLFGDNYLIFECAACRPEESYRRENMSWVTVVHLVLYNLIQRQMIADRGKPTHERHHLFFRWKDDICKFIDDYWDYLVPGKTRSATWHNTIASVLSTHGKLFKSGYEKFQQSAWWSLFVIEPPSKPVKGKAATKPKKKRSLAEPSASAAPKKIKQEKRSSSAKPRTPTPTPTPPPPPLAAVKREEPIYTEESIDFGAVSDLSSDFESASDTDTSRRKPANDAVQKDITASPAERKSEEPFIKQEEPSTAPKEVTPPVPNDARESLVMPDVPEETLVSMKDKAVQAAAEEEASKTEMEEATPMANKRETDGVMSEKRKQIAEEGALPSDTVAKVASPTTKKSTGERKKDKLQPQILTQQQEWQLLQKLEHSNKPLPVAAARYKRKLAVRRMKRNLHIKLFDMDAMVNQYLKSKSDLVPIAKETLIKPAANQLPKNDSTRPSTPSSDAPPITFTPYASSFASRLYGNPRCRHTLTRDKPWLSLWTGRKLRPYIRRDYESRTPKMQELALVRAAQGKPRKQYPAPVFDDTESIDYVYFQPEHLAQANALLRWCFWDGIDVSENLQFPEFSIVALYKRCVVACAFMTPEAYITYIAVRPGWDHAGIGQFMLYHLFQTAINKDITLHVSANNTAMILYQKFGFKPEEFIVDFYDKYLPADSIYSKNAFFLRLRRT</sequence>
<dbReference type="EMBL" id="MCGN01000008">
    <property type="protein sequence ID" value="ORY94000.1"/>
    <property type="molecule type" value="Genomic_DNA"/>
</dbReference>
<dbReference type="Gene3D" id="3.40.630.30">
    <property type="match status" value="1"/>
</dbReference>
<dbReference type="SUPFAM" id="SSF55729">
    <property type="entry name" value="Acyl-CoA N-acyltransferases (Nat)"/>
    <property type="match status" value="1"/>
</dbReference>
<protein>
    <recommendedName>
        <fullName evidence="2">N-acetyltransferase domain-containing protein</fullName>
    </recommendedName>
</protein>